<sequence length="123" mass="13707">MKKAALKREKRKRRHTRVRARIQGTSTCPRISVFRSNKHVLLQLVDDSTGKTIVSARDVEVATRGKKASVGTRANLAFEAGKRLAERAREKKISAAVFDRGGYRYHGIVKMVADGAREGGLKF</sequence>
<gene>
    <name evidence="7" type="primary">rplR</name>
    <name evidence="8" type="ORF">A2131_01730</name>
</gene>
<keyword evidence="4 7" id="KW-0689">Ribosomal protein</keyword>
<dbReference type="InterPro" id="IPR004389">
    <property type="entry name" value="Ribosomal_uL18_bac-type"/>
</dbReference>
<dbReference type="CDD" id="cd00432">
    <property type="entry name" value="Ribosomal_L18_L5e"/>
    <property type="match status" value="1"/>
</dbReference>
<keyword evidence="2 7" id="KW-0699">rRNA-binding</keyword>
<protein>
    <recommendedName>
        <fullName evidence="6 7">Large ribosomal subunit protein uL18</fullName>
    </recommendedName>
</protein>
<keyword evidence="5 7" id="KW-0687">Ribonucleoprotein</keyword>
<dbReference type="Gene3D" id="3.30.420.100">
    <property type="match status" value="1"/>
</dbReference>
<evidence type="ECO:0000313" key="8">
    <source>
        <dbReference type="EMBL" id="OGZ93382.1"/>
    </source>
</evidence>
<proteinExistence type="inferred from homology"/>
<dbReference type="HAMAP" id="MF_01337_B">
    <property type="entry name" value="Ribosomal_uL18_B"/>
    <property type="match status" value="1"/>
</dbReference>
<comment type="function">
    <text evidence="7">This is one of the proteins that bind and probably mediate the attachment of the 5S RNA into the large ribosomal subunit, where it forms part of the central protuberance.</text>
</comment>
<dbReference type="FunFam" id="3.30.420.100:FF:000001">
    <property type="entry name" value="50S ribosomal protein L18"/>
    <property type="match status" value="1"/>
</dbReference>
<dbReference type="PANTHER" id="PTHR12899">
    <property type="entry name" value="39S RIBOSOMAL PROTEIN L18, MITOCHONDRIAL"/>
    <property type="match status" value="1"/>
</dbReference>
<dbReference type="EMBL" id="MHQB01000037">
    <property type="protein sequence ID" value="OGZ93382.1"/>
    <property type="molecule type" value="Genomic_DNA"/>
</dbReference>
<dbReference type="Proteomes" id="UP000177392">
    <property type="component" value="Unassembled WGS sequence"/>
</dbReference>
<accession>A0A1G2K1U4</accession>
<dbReference type="Pfam" id="PF00861">
    <property type="entry name" value="Ribosomal_L18p"/>
    <property type="match status" value="1"/>
</dbReference>
<evidence type="ECO:0000313" key="9">
    <source>
        <dbReference type="Proteomes" id="UP000177392"/>
    </source>
</evidence>
<reference evidence="8 9" key="1">
    <citation type="journal article" date="2016" name="Nat. Commun.">
        <title>Thousands of microbial genomes shed light on interconnected biogeochemical processes in an aquifer system.</title>
        <authorList>
            <person name="Anantharaman K."/>
            <person name="Brown C.T."/>
            <person name="Hug L.A."/>
            <person name="Sharon I."/>
            <person name="Castelle C.J."/>
            <person name="Probst A.J."/>
            <person name="Thomas B.C."/>
            <person name="Singh A."/>
            <person name="Wilkins M.J."/>
            <person name="Karaoz U."/>
            <person name="Brodie E.L."/>
            <person name="Williams K.H."/>
            <person name="Hubbard S.S."/>
            <person name="Banfield J.F."/>
        </authorList>
    </citation>
    <scope>NUCLEOTIDE SEQUENCE [LARGE SCALE GENOMIC DNA]</scope>
</reference>
<organism evidence="8 9">
    <name type="scientific">Candidatus Sungbacteria bacterium GWC2_49_10</name>
    <dbReference type="NCBI Taxonomy" id="1802263"/>
    <lineage>
        <taxon>Bacteria</taxon>
        <taxon>Candidatus Sungiibacteriota</taxon>
    </lineage>
</organism>
<comment type="caution">
    <text evidence="8">The sequence shown here is derived from an EMBL/GenBank/DDBJ whole genome shotgun (WGS) entry which is preliminary data.</text>
</comment>
<dbReference type="SUPFAM" id="SSF53137">
    <property type="entry name" value="Translational machinery components"/>
    <property type="match status" value="1"/>
</dbReference>
<dbReference type="NCBIfam" id="TIGR00060">
    <property type="entry name" value="L18_bact"/>
    <property type="match status" value="1"/>
</dbReference>
<evidence type="ECO:0000256" key="6">
    <source>
        <dbReference type="ARBA" id="ARBA00035197"/>
    </source>
</evidence>
<comment type="subunit">
    <text evidence="7">Part of the 50S ribosomal subunit; part of the 5S rRNA/L5/L18/L25 subcomplex. Contacts the 5S and 23S rRNAs.</text>
</comment>
<evidence type="ECO:0000256" key="7">
    <source>
        <dbReference type="HAMAP-Rule" id="MF_01337"/>
    </source>
</evidence>
<dbReference type="GO" id="GO:0003735">
    <property type="term" value="F:structural constituent of ribosome"/>
    <property type="evidence" value="ECO:0007669"/>
    <property type="project" value="InterPro"/>
</dbReference>
<dbReference type="PANTHER" id="PTHR12899:SF3">
    <property type="entry name" value="LARGE RIBOSOMAL SUBUNIT PROTEIN UL18M"/>
    <property type="match status" value="1"/>
</dbReference>
<name>A0A1G2K1U4_9BACT</name>
<evidence type="ECO:0000256" key="3">
    <source>
        <dbReference type="ARBA" id="ARBA00022884"/>
    </source>
</evidence>
<dbReference type="AlphaFoldDB" id="A0A1G2K1U4"/>
<dbReference type="GO" id="GO:0022625">
    <property type="term" value="C:cytosolic large ribosomal subunit"/>
    <property type="evidence" value="ECO:0007669"/>
    <property type="project" value="TreeGrafter"/>
</dbReference>
<dbReference type="GO" id="GO:0006412">
    <property type="term" value="P:translation"/>
    <property type="evidence" value="ECO:0007669"/>
    <property type="project" value="UniProtKB-UniRule"/>
</dbReference>
<dbReference type="InterPro" id="IPR005484">
    <property type="entry name" value="Ribosomal_uL18_bac/plant/anim"/>
</dbReference>
<dbReference type="InterPro" id="IPR057268">
    <property type="entry name" value="Ribosomal_L18"/>
</dbReference>
<evidence type="ECO:0000256" key="2">
    <source>
        <dbReference type="ARBA" id="ARBA00022730"/>
    </source>
</evidence>
<keyword evidence="3 7" id="KW-0694">RNA-binding</keyword>
<evidence type="ECO:0000256" key="1">
    <source>
        <dbReference type="ARBA" id="ARBA00007116"/>
    </source>
</evidence>
<evidence type="ECO:0000256" key="4">
    <source>
        <dbReference type="ARBA" id="ARBA00022980"/>
    </source>
</evidence>
<comment type="similarity">
    <text evidence="1 7">Belongs to the universal ribosomal protein uL18 family.</text>
</comment>
<evidence type="ECO:0000256" key="5">
    <source>
        <dbReference type="ARBA" id="ARBA00023274"/>
    </source>
</evidence>
<dbReference type="GO" id="GO:0008097">
    <property type="term" value="F:5S rRNA binding"/>
    <property type="evidence" value="ECO:0007669"/>
    <property type="project" value="TreeGrafter"/>
</dbReference>